<dbReference type="InterPro" id="IPR017850">
    <property type="entry name" value="Alkaline_phosphatase_core_sf"/>
</dbReference>
<evidence type="ECO:0000256" key="2">
    <source>
        <dbReference type="ARBA" id="ARBA00022723"/>
    </source>
</evidence>
<evidence type="ECO:0000313" key="8">
    <source>
        <dbReference type="Proteomes" id="UP000617628"/>
    </source>
</evidence>
<accession>A0A934RW35</accession>
<dbReference type="EMBL" id="JAENIL010000004">
    <property type="protein sequence ID" value="MBK1875866.1"/>
    <property type="molecule type" value="Genomic_DNA"/>
</dbReference>
<keyword evidence="8" id="KW-1185">Reference proteome</keyword>
<protein>
    <submittedName>
        <fullName evidence="7">Sulfatase-like hydrolase/transferase</fullName>
    </submittedName>
</protein>
<dbReference type="Gene3D" id="3.40.720.10">
    <property type="entry name" value="Alkaline Phosphatase, subunit A"/>
    <property type="match status" value="1"/>
</dbReference>
<dbReference type="RefSeq" id="WP_200354081.1">
    <property type="nucleotide sequence ID" value="NZ_JAENIL010000004.1"/>
</dbReference>
<evidence type="ECO:0000256" key="3">
    <source>
        <dbReference type="ARBA" id="ARBA00022801"/>
    </source>
</evidence>
<feature type="region of interest" description="Disordered" evidence="5">
    <location>
        <begin position="463"/>
        <end position="486"/>
    </location>
</feature>
<comment type="caution">
    <text evidence="7">The sequence shown here is derived from an EMBL/GenBank/DDBJ whole genome shotgun (WGS) entry which is preliminary data.</text>
</comment>
<dbReference type="Proteomes" id="UP000617628">
    <property type="component" value="Unassembled WGS sequence"/>
</dbReference>
<feature type="compositionally biased region" description="Basic and acidic residues" evidence="5">
    <location>
        <begin position="463"/>
        <end position="472"/>
    </location>
</feature>
<dbReference type="InterPro" id="IPR024607">
    <property type="entry name" value="Sulfatase_CS"/>
</dbReference>
<name>A0A934RW35_9BACT</name>
<keyword evidence="3 7" id="KW-0378">Hydrolase</keyword>
<evidence type="ECO:0000256" key="5">
    <source>
        <dbReference type="SAM" id="MobiDB-lite"/>
    </source>
</evidence>
<organism evidence="7 8">
    <name type="scientific">Pelagicoccus mobilis</name>
    <dbReference type="NCBI Taxonomy" id="415221"/>
    <lineage>
        <taxon>Bacteria</taxon>
        <taxon>Pseudomonadati</taxon>
        <taxon>Verrucomicrobiota</taxon>
        <taxon>Opitutia</taxon>
        <taxon>Puniceicoccales</taxon>
        <taxon>Pelagicoccaceae</taxon>
        <taxon>Pelagicoccus</taxon>
    </lineage>
</organism>
<dbReference type="Pfam" id="PF00884">
    <property type="entry name" value="Sulfatase"/>
    <property type="match status" value="1"/>
</dbReference>
<dbReference type="GO" id="GO:0046872">
    <property type="term" value="F:metal ion binding"/>
    <property type="evidence" value="ECO:0007669"/>
    <property type="project" value="UniProtKB-KW"/>
</dbReference>
<evidence type="ECO:0000259" key="6">
    <source>
        <dbReference type="Pfam" id="PF00884"/>
    </source>
</evidence>
<evidence type="ECO:0000313" key="7">
    <source>
        <dbReference type="EMBL" id="MBK1875866.1"/>
    </source>
</evidence>
<dbReference type="GO" id="GO:0004065">
    <property type="term" value="F:arylsulfatase activity"/>
    <property type="evidence" value="ECO:0007669"/>
    <property type="project" value="TreeGrafter"/>
</dbReference>
<reference evidence="7" key="1">
    <citation type="submission" date="2021-01" db="EMBL/GenBank/DDBJ databases">
        <title>Modified the classification status of verrucomicrobia.</title>
        <authorList>
            <person name="Feng X."/>
        </authorList>
    </citation>
    <scope>NUCLEOTIDE SEQUENCE</scope>
    <source>
        <strain evidence="7">KCTC 13126</strain>
    </source>
</reference>
<keyword evidence="4" id="KW-0106">Calcium</keyword>
<dbReference type="Gene3D" id="3.30.1120.10">
    <property type="match status" value="1"/>
</dbReference>
<dbReference type="PANTHER" id="PTHR42693:SF53">
    <property type="entry name" value="ENDO-4-O-SULFATASE"/>
    <property type="match status" value="1"/>
</dbReference>
<comment type="similarity">
    <text evidence="1">Belongs to the sulfatase family.</text>
</comment>
<sequence>MKRKTLKVTPWRQYFRTLLTLAITTLATILYSAERPNVLLILVDDAGYNDFSFMGSKDFDTPHIDRLAESGVIFTDAHVSATVCSPSRAGLITGRYQQRFGHENNVPPHTTGMDVEESTLGDVLGGVGYRTIVIGKWHLGNRSMYHPNTRGFETFYGFLEGARDYFPNPKVDDPENFRAMLDNRLQVDFEGYLTDVLTDRAIEEVQSEDSRPWFMFLSYNAVHTPMHAKKEDLKRFEGHPRQKLAAMTYSLDQNVGRMMSALEASDQLDNTIVYFLSDNGGAGMNNNQSSNEPLKGWKGNKFEGGHRVPFIMSWPAEIEGGQHYDGLTSALDIFSTSIAAAGLKETTGKPLDGVDLVPFLKGEEAGEPHETLFWRKDQMAAVRKGAHKLVRLEGYGYRLYDLENDLGESVDLSDSKPDLLKEMAQDLTNWERALVVPYWWEEERWTSVTYEIHRALMDNEEPRFRSPDEKEAYLQANPKKGKKSKH</sequence>
<evidence type="ECO:0000256" key="4">
    <source>
        <dbReference type="ARBA" id="ARBA00022837"/>
    </source>
</evidence>
<feature type="domain" description="Sulfatase N-terminal" evidence="6">
    <location>
        <begin position="36"/>
        <end position="342"/>
    </location>
</feature>
<keyword evidence="2" id="KW-0479">Metal-binding</keyword>
<dbReference type="AlphaFoldDB" id="A0A934RW35"/>
<evidence type="ECO:0000256" key="1">
    <source>
        <dbReference type="ARBA" id="ARBA00008779"/>
    </source>
</evidence>
<dbReference type="PANTHER" id="PTHR42693">
    <property type="entry name" value="ARYLSULFATASE FAMILY MEMBER"/>
    <property type="match status" value="1"/>
</dbReference>
<dbReference type="InterPro" id="IPR000917">
    <property type="entry name" value="Sulfatase_N"/>
</dbReference>
<dbReference type="SUPFAM" id="SSF53649">
    <property type="entry name" value="Alkaline phosphatase-like"/>
    <property type="match status" value="1"/>
</dbReference>
<gene>
    <name evidence="7" type="ORF">JIN87_03240</name>
</gene>
<dbReference type="InterPro" id="IPR050738">
    <property type="entry name" value="Sulfatase"/>
</dbReference>
<proteinExistence type="inferred from homology"/>
<dbReference type="PROSITE" id="PS00149">
    <property type="entry name" value="SULFATASE_2"/>
    <property type="match status" value="1"/>
</dbReference>